<organism evidence="3 4">
    <name type="scientific">Nicotiana tabacum</name>
    <name type="common">Common tobacco</name>
    <dbReference type="NCBI Taxonomy" id="4097"/>
    <lineage>
        <taxon>Eukaryota</taxon>
        <taxon>Viridiplantae</taxon>
        <taxon>Streptophyta</taxon>
        <taxon>Embryophyta</taxon>
        <taxon>Tracheophyta</taxon>
        <taxon>Spermatophyta</taxon>
        <taxon>Magnoliopsida</taxon>
        <taxon>eudicotyledons</taxon>
        <taxon>Gunneridae</taxon>
        <taxon>Pentapetalae</taxon>
        <taxon>asterids</taxon>
        <taxon>lamiids</taxon>
        <taxon>Solanales</taxon>
        <taxon>Solanaceae</taxon>
        <taxon>Nicotianoideae</taxon>
        <taxon>Nicotianeae</taxon>
        <taxon>Nicotiana</taxon>
    </lineage>
</organism>
<dbReference type="RefSeq" id="NP_001412880.1">
    <property type="nucleotide sequence ID" value="NM_001425951.1"/>
</dbReference>
<protein>
    <submittedName>
        <fullName evidence="4">Hydroxyproline-rich systemin A precursor</fullName>
    </submittedName>
</protein>
<dbReference type="Proteomes" id="UP000790787">
    <property type="component" value="Chromosome 15"/>
</dbReference>
<evidence type="ECO:0000313" key="4">
    <source>
        <dbReference type="RefSeq" id="NP_001412880.1"/>
    </source>
</evidence>
<keyword evidence="2 4" id="KW-0732">Signal</keyword>
<proteinExistence type="predicted"/>
<dbReference type="KEGG" id="nta:107825401"/>
<evidence type="ECO:0000313" key="3">
    <source>
        <dbReference type="Proteomes" id="UP000790787"/>
    </source>
</evidence>
<evidence type="ECO:0000256" key="2">
    <source>
        <dbReference type="SAM" id="SignalP"/>
    </source>
</evidence>
<keyword evidence="3" id="KW-1185">Reference proteome</keyword>
<sequence length="165" mass="18358" precursor="true">MRVLFLIYLILSPFGAEARTLLENHEGLNVGSGYGRGANLPPPSPASSPPSKEVSNSVSPTRTDEKTSENTELVMTTIAQGENINQLFSFPTSADNYYQLASFKKLFISYLLPVSYVWNLIGSSSFDHDLVDIFDTKSDERYWNRKPLSPPSPKPADGQRPLHSY</sequence>
<reference evidence="4" key="3">
    <citation type="submission" date="2025-08" db="UniProtKB">
        <authorList>
            <consortium name="RefSeq"/>
        </authorList>
    </citation>
    <scope>IDENTIFICATION</scope>
</reference>
<gene>
    <name evidence="4" type="primary">LOC107825401</name>
</gene>
<evidence type="ECO:0000256" key="1">
    <source>
        <dbReference type="SAM" id="MobiDB-lite"/>
    </source>
</evidence>
<reference evidence="4" key="1">
    <citation type="journal article" date="2001" name="Nature">
        <title>Production of multiple plant hormones from a single polyprotein precursor.</title>
        <authorList>
            <person name="Pearce G."/>
            <person name="Moura D.S."/>
            <person name="Stratmann J."/>
            <person name="Ryan C.A."/>
        </authorList>
    </citation>
    <scope>NUCLEOTIDE SEQUENCE</scope>
</reference>
<dbReference type="GeneID" id="107825401"/>
<accession>A0ABD8EX93</accession>
<feature type="region of interest" description="Disordered" evidence="1">
    <location>
        <begin position="143"/>
        <end position="165"/>
    </location>
</feature>
<feature type="signal peptide" evidence="2 4">
    <location>
        <begin position="1"/>
        <end position="18"/>
    </location>
</feature>
<name>A0ABD8EX93_TOBAC</name>
<feature type="chain" id="PRO_5044350566" evidence="2 4">
    <location>
        <begin position="19"/>
        <end position="165"/>
    </location>
</feature>
<feature type="region of interest" description="Disordered" evidence="1">
    <location>
        <begin position="33"/>
        <end position="70"/>
    </location>
</feature>
<reference evidence="3" key="2">
    <citation type="journal article" date="2014" name="Nat. Commun.">
        <title>The tobacco genome sequence and its comparison with those of tomato and potato.</title>
        <authorList>
            <person name="Sierro N."/>
            <person name="Battey J.N."/>
            <person name="Ouadi S."/>
            <person name="Bakaher N."/>
            <person name="Bovet L."/>
            <person name="Willig A."/>
            <person name="Goepfert S."/>
            <person name="Peitsch M.C."/>
            <person name="Ivanov N.V."/>
        </authorList>
    </citation>
    <scope>NUCLEOTIDE SEQUENCE [LARGE SCALE GENOMIC DNA]</scope>
</reference>
<dbReference type="AlphaFoldDB" id="A0ABD8EX93"/>